<feature type="compositionally biased region" description="Gly residues" evidence="1">
    <location>
        <begin position="80"/>
        <end position="92"/>
    </location>
</feature>
<name>A0ABN6RKH0_9DEIO</name>
<evidence type="ECO:0000313" key="2">
    <source>
        <dbReference type="EMBL" id="BDP43263.1"/>
    </source>
</evidence>
<dbReference type="EMBL" id="AP026560">
    <property type="protein sequence ID" value="BDP43263.1"/>
    <property type="molecule type" value="Genomic_DNA"/>
</dbReference>
<evidence type="ECO:0000256" key="1">
    <source>
        <dbReference type="SAM" id="MobiDB-lite"/>
    </source>
</evidence>
<keyword evidence="3" id="KW-1185">Reference proteome</keyword>
<sequence length="92" mass="9023">MTDDGATATGGMRGITDDTPEHAGAPGEAGSVDGVSAFGGEPESGEVGAFSTPAHDAPQDTEAITASMDDEREREEGLVSGIGGGVTGTDDL</sequence>
<reference evidence="2" key="1">
    <citation type="submission" date="2022-07" db="EMBL/GenBank/DDBJ databases">
        <title>Complete Genome Sequence of the Radioresistant Bacterium Deinococcus aetherius ST0316, Isolated from the Air Dust collected in Lower Stratosphere above Japan.</title>
        <authorList>
            <person name="Satoh K."/>
            <person name="Hagiwara K."/>
            <person name="Katsumata K."/>
            <person name="Kubo A."/>
            <person name="Yokobori S."/>
            <person name="Yamagishi A."/>
            <person name="Oono Y."/>
            <person name="Narumi I."/>
        </authorList>
    </citation>
    <scope>NUCLEOTIDE SEQUENCE</scope>
    <source>
        <strain evidence="2">ST0316</strain>
    </source>
</reference>
<dbReference type="Proteomes" id="UP001064971">
    <property type="component" value="Chromosome"/>
</dbReference>
<feature type="region of interest" description="Disordered" evidence="1">
    <location>
        <begin position="1"/>
        <end position="92"/>
    </location>
</feature>
<accession>A0ABN6RKH0</accession>
<proteinExistence type="predicted"/>
<evidence type="ECO:0000313" key="3">
    <source>
        <dbReference type="Proteomes" id="UP001064971"/>
    </source>
</evidence>
<protein>
    <submittedName>
        <fullName evidence="2">Uncharacterized protein</fullName>
    </submittedName>
</protein>
<dbReference type="RefSeq" id="WP_264775917.1">
    <property type="nucleotide sequence ID" value="NZ_AP026560.1"/>
</dbReference>
<gene>
    <name evidence="2" type="ORF">DAETH_32320</name>
</gene>
<organism evidence="2 3">
    <name type="scientific">Deinococcus aetherius</name>
    <dbReference type="NCBI Taxonomy" id="200252"/>
    <lineage>
        <taxon>Bacteria</taxon>
        <taxon>Thermotogati</taxon>
        <taxon>Deinococcota</taxon>
        <taxon>Deinococci</taxon>
        <taxon>Deinococcales</taxon>
        <taxon>Deinococcaceae</taxon>
        <taxon>Deinococcus</taxon>
    </lineage>
</organism>